<feature type="non-terminal residue" evidence="1">
    <location>
        <position position="123"/>
    </location>
</feature>
<gene>
    <name evidence="1" type="ORF">S01H1_77144</name>
</gene>
<dbReference type="EMBL" id="BARS01051830">
    <property type="protein sequence ID" value="GAG49109.1"/>
    <property type="molecule type" value="Genomic_DNA"/>
</dbReference>
<sequence>MDPVDKHLLDLYHNGELLVFDYAPNLKIVGTYHGAKSKHHIKVLEELIDESDFVALEYDKYRLEKGDIHIKADRNKRGYSEEEHVFYVSNFDKIYLSLYVKGTEMRRRLGTWAYNYLYWDKSL</sequence>
<evidence type="ECO:0000313" key="1">
    <source>
        <dbReference type="EMBL" id="GAG49109.1"/>
    </source>
</evidence>
<proteinExistence type="predicted"/>
<protein>
    <submittedName>
        <fullName evidence="1">Uncharacterized protein</fullName>
    </submittedName>
</protein>
<name>X0Y035_9ZZZZ</name>
<dbReference type="AlphaFoldDB" id="X0Y035"/>
<organism evidence="1">
    <name type="scientific">marine sediment metagenome</name>
    <dbReference type="NCBI Taxonomy" id="412755"/>
    <lineage>
        <taxon>unclassified sequences</taxon>
        <taxon>metagenomes</taxon>
        <taxon>ecological metagenomes</taxon>
    </lineage>
</organism>
<accession>X0Y035</accession>
<reference evidence="1" key="1">
    <citation type="journal article" date="2014" name="Front. Microbiol.">
        <title>High frequency of phylogenetically diverse reductive dehalogenase-homologous genes in deep subseafloor sedimentary metagenomes.</title>
        <authorList>
            <person name="Kawai M."/>
            <person name="Futagami T."/>
            <person name="Toyoda A."/>
            <person name="Takaki Y."/>
            <person name="Nishi S."/>
            <person name="Hori S."/>
            <person name="Arai W."/>
            <person name="Tsubouchi T."/>
            <person name="Morono Y."/>
            <person name="Uchiyama I."/>
            <person name="Ito T."/>
            <person name="Fujiyama A."/>
            <person name="Inagaki F."/>
            <person name="Takami H."/>
        </authorList>
    </citation>
    <scope>NUCLEOTIDE SEQUENCE</scope>
    <source>
        <strain evidence="1">Expedition CK06-06</strain>
    </source>
</reference>
<comment type="caution">
    <text evidence="1">The sequence shown here is derived from an EMBL/GenBank/DDBJ whole genome shotgun (WGS) entry which is preliminary data.</text>
</comment>